<evidence type="ECO:0000256" key="6">
    <source>
        <dbReference type="ARBA" id="ARBA00022777"/>
    </source>
</evidence>
<dbReference type="CDD" id="cd00082">
    <property type="entry name" value="HisKA"/>
    <property type="match status" value="1"/>
</dbReference>
<proteinExistence type="predicted"/>
<keyword evidence="6" id="KW-0418">Kinase</keyword>
<keyword evidence="4" id="KW-0597">Phosphoprotein</keyword>
<dbReference type="PANTHER" id="PTHR43547:SF2">
    <property type="entry name" value="HYBRID SIGNAL TRANSDUCTION HISTIDINE KINASE C"/>
    <property type="match status" value="1"/>
</dbReference>
<dbReference type="InterPro" id="IPR003661">
    <property type="entry name" value="HisK_dim/P_dom"/>
</dbReference>
<dbReference type="InterPro" id="IPR003594">
    <property type="entry name" value="HATPase_dom"/>
</dbReference>
<evidence type="ECO:0000256" key="7">
    <source>
        <dbReference type="SAM" id="Phobius"/>
    </source>
</evidence>
<dbReference type="AlphaFoldDB" id="A0A1I0YIY2"/>
<dbReference type="Gene3D" id="6.10.340.10">
    <property type="match status" value="1"/>
</dbReference>
<feature type="transmembrane region" description="Helical" evidence="7">
    <location>
        <begin position="197"/>
        <end position="217"/>
    </location>
</feature>
<organism evidence="10 11">
    <name type="scientific">Poseidonocella pacifica</name>
    <dbReference type="NCBI Taxonomy" id="871651"/>
    <lineage>
        <taxon>Bacteria</taxon>
        <taxon>Pseudomonadati</taxon>
        <taxon>Pseudomonadota</taxon>
        <taxon>Alphaproteobacteria</taxon>
        <taxon>Rhodobacterales</taxon>
        <taxon>Roseobacteraceae</taxon>
        <taxon>Poseidonocella</taxon>
    </lineage>
</organism>
<dbReference type="InterPro" id="IPR005467">
    <property type="entry name" value="His_kinase_dom"/>
</dbReference>
<evidence type="ECO:0000259" key="8">
    <source>
        <dbReference type="PROSITE" id="PS50109"/>
    </source>
</evidence>
<dbReference type="SMART" id="SM00387">
    <property type="entry name" value="HATPase_c"/>
    <property type="match status" value="1"/>
</dbReference>
<comment type="catalytic activity">
    <reaction evidence="1">
        <text>ATP + protein L-histidine = ADP + protein N-phospho-L-histidine.</text>
        <dbReference type="EC" id="2.7.13.3"/>
    </reaction>
</comment>
<dbReference type="PANTHER" id="PTHR43547">
    <property type="entry name" value="TWO-COMPONENT HISTIDINE KINASE"/>
    <property type="match status" value="1"/>
</dbReference>
<keyword evidence="7" id="KW-1133">Transmembrane helix</keyword>
<evidence type="ECO:0000256" key="1">
    <source>
        <dbReference type="ARBA" id="ARBA00000085"/>
    </source>
</evidence>
<dbReference type="Pfam" id="PF02518">
    <property type="entry name" value="HATPase_c"/>
    <property type="match status" value="1"/>
</dbReference>
<reference evidence="10 11" key="1">
    <citation type="submission" date="2016-10" db="EMBL/GenBank/DDBJ databases">
        <authorList>
            <person name="de Groot N.N."/>
        </authorList>
    </citation>
    <scope>NUCLEOTIDE SEQUENCE [LARGE SCALE GENOMIC DNA]</scope>
    <source>
        <strain evidence="10 11">DSM 29316</strain>
    </source>
</reference>
<dbReference type="Proteomes" id="UP000198796">
    <property type="component" value="Unassembled WGS sequence"/>
</dbReference>
<dbReference type="CDD" id="cd00075">
    <property type="entry name" value="HATPase"/>
    <property type="match status" value="1"/>
</dbReference>
<protein>
    <recommendedName>
        <fullName evidence="3">histidine kinase</fullName>
        <ecNumber evidence="3">2.7.13.3</ecNumber>
    </recommendedName>
</protein>
<sequence length="524" mass="57257">MIGRFGLGRATSLRAQLGVGAALLAVAALLSALLTIEGMRYMGERIDSSIAAERRIDRYAALSTQVSQFLVVATEAVQTGLSPERRTERLRGLTENIAATFGHLRTDLVEAVAEAQRFGLDAQSRQATQSLAIARMEAQFSRMREELLSGDTSRDRLRGSLDTFSLNFDPLINTAVREEIRMRGQVLAEIAGLRWRLTWIAVATGLGAVLVAAWVQYGLVRPQFQRLDMLEEAAQRLGREDFAVALPEDRSDEIGRVITETNRAARVLGARAREVEEEWARLNDTVAQRTEELRAANVELSRIDEDRRRFFADISHELRTPLTVILMEAQLAQKTTDPAEGLKIIEGRALRLNRRIDDLLRIARSESGRLTLSSAPVELAECLTDAVVDSEALVQSAGMSLTLDCPAGFVARGDANWLRQLTTGLIQNAVRHAREGGAVDISATEGGPGFEIHVADNGPGIPPDLQSVVFERFRKGSASEGFGIGLALAKWVMEEQGGTISLQSPRSETGRGLRVTLGIPKAEG</sequence>
<dbReference type="PROSITE" id="PS50885">
    <property type="entry name" value="HAMP"/>
    <property type="match status" value="1"/>
</dbReference>
<dbReference type="PRINTS" id="PR00344">
    <property type="entry name" value="BCTRLSENSOR"/>
</dbReference>
<dbReference type="InterPro" id="IPR004358">
    <property type="entry name" value="Sig_transdc_His_kin-like_C"/>
</dbReference>
<dbReference type="SMART" id="SM00388">
    <property type="entry name" value="HisKA"/>
    <property type="match status" value="1"/>
</dbReference>
<accession>A0A1I0YIY2</accession>
<dbReference type="GO" id="GO:0000155">
    <property type="term" value="F:phosphorelay sensor kinase activity"/>
    <property type="evidence" value="ECO:0007669"/>
    <property type="project" value="InterPro"/>
</dbReference>
<dbReference type="InterPro" id="IPR036890">
    <property type="entry name" value="HATPase_C_sf"/>
</dbReference>
<dbReference type="EMBL" id="FOJU01000005">
    <property type="protein sequence ID" value="SFB12093.1"/>
    <property type="molecule type" value="Genomic_DNA"/>
</dbReference>
<dbReference type="InterPro" id="IPR003660">
    <property type="entry name" value="HAMP_dom"/>
</dbReference>
<evidence type="ECO:0000313" key="10">
    <source>
        <dbReference type="EMBL" id="SFB12093.1"/>
    </source>
</evidence>
<evidence type="ECO:0000256" key="2">
    <source>
        <dbReference type="ARBA" id="ARBA00004370"/>
    </source>
</evidence>
<feature type="domain" description="HAMP" evidence="9">
    <location>
        <begin position="221"/>
        <end position="273"/>
    </location>
</feature>
<dbReference type="InterPro" id="IPR036097">
    <property type="entry name" value="HisK_dim/P_sf"/>
</dbReference>
<keyword evidence="5" id="KW-0808">Transferase</keyword>
<feature type="domain" description="Histidine kinase" evidence="8">
    <location>
        <begin position="313"/>
        <end position="523"/>
    </location>
</feature>
<dbReference type="CDD" id="cd06225">
    <property type="entry name" value="HAMP"/>
    <property type="match status" value="1"/>
</dbReference>
<name>A0A1I0YIY2_9RHOB</name>
<comment type="subcellular location">
    <subcellularLocation>
        <location evidence="2">Membrane</location>
    </subcellularLocation>
</comment>
<keyword evidence="11" id="KW-1185">Reference proteome</keyword>
<gene>
    <name evidence="10" type="ORF">SAMN05421688_3043</name>
</gene>
<dbReference type="GO" id="GO:0016020">
    <property type="term" value="C:membrane"/>
    <property type="evidence" value="ECO:0007669"/>
    <property type="project" value="UniProtKB-SubCell"/>
</dbReference>
<dbReference type="EC" id="2.7.13.3" evidence="3"/>
<evidence type="ECO:0000259" key="9">
    <source>
        <dbReference type="PROSITE" id="PS50885"/>
    </source>
</evidence>
<evidence type="ECO:0000256" key="4">
    <source>
        <dbReference type="ARBA" id="ARBA00022553"/>
    </source>
</evidence>
<evidence type="ECO:0000313" key="11">
    <source>
        <dbReference type="Proteomes" id="UP000198796"/>
    </source>
</evidence>
<keyword evidence="7" id="KW-0472">Membrane</keyword>
<feature type="transmembrane region" description="Helical" evidence="7">
    <location>
        <begin position="15"/>
        <end position="36"/>
    </location>
</feature>
<dbReference type="Gene3D" id="1.10.287.130">
    <property type="match status" value="1"/>
</dbReference>
<dbReference type="PROSITE" id="PS50109">
    <property type="entry name" value="HIS_KIN"/>
    <property type="match status" value="1"/>
</dbReference>
<dbReference type="STRING" id="871651.SAMN05421688_3043"/>
<keyword evidence="7" id="KW-0812">Transmembrane</keyword>
<dbReference type="Pfam" id="PF00512">
    <property type="entry name" value="HisKA"/>
    <property type="match status" value="1"/>
</dbReference>
<dbReference type="SUPFAM" id="SSF47384">
    <property type="entry name" value="Homodimeric domain of signal transducing histidine kinase"/>
    <property type="match status" value="1"/>
</dbReference>
<dbReference type="SUPFAM" id="SSF55874">
    <property type="entry name" value="ATPase domain of HSP90 chaperone/DNA topoisomerase II/histidine kinase"/>
    <property type="match status" value="1"/>
</dbReference>
<dbReference type="Gene3D" id="3.30.565.10">
    <property type="entry name" value="Histidine kinase-like ATPase, C-terminal domain"/>
    <property type="match status" value="1"/>
</dbReference>
<evidence type="ECO:0000256" key="3">
    <source>
        <dbReference type="ARBA" id="ARBA00012438"/>
    </source>
</evidence>
<evidence type="ECO:0000256" key="5">
    <source>
        <dbReference type="ARBA" id="ARBA00022679"/>
    </source>
</evidence>